<dbReference type="HOGENOM" id="CLU_023736_1_0_9"/>
<dbReference type="PANTHER" id="PTHR43630">
    <property type="entry name" value="POLY-BETA-1,6-N-ACETYL-D-GLUCOSAMINE SYNTHASE"/>
    <property type="match status" value="1"/>
</dbReference>
<dbReference type="SUPFAM" id="SSF53448">
    <property type="entry name" value="Nucleotide-diphospho-sugar transferases"/>
    <property type="match status" value="1"/>
</dbReference>
<dbReference type="SUPFAM" id="SSF48452">
    <property type="entry name" value="TPR-like"/>
    <property type="match status" value="2"/>
</dbReference>
<feature type="domain" description="Glycosyltransferase 2-like" evidence="1">
    <location>
        <begin position="27"/>
        <end position="132"/>
    </location>
</feature>
<dbReference type="EMBL" id="AP008230">
    <property type="protein sequence ID" value="BAE84810.1"/>
    <property type="molecule type" value="Genomic_DNA"/>
</dbReference>
<reference evidence="2 3" key="1">
    <citation type="journal article" date="2006" name="J. Bacteriol.">
        <title>Complete genome sequence of the dehalorespiring bacterium Desulfitobacterium hafniense Y51 and comparison with Dehalococcoides ethenogenes 195.</title>
        <authorList>
            <person name="Nonaka H."/>
            <person name="Keresztes G."/>
            <person name="Shinoda Y."/>
            <person name="Ikenaga Y."/>
            <person name="Abe M."/>
            <person name="Naito K."/>
            <person name="Inatomi K."/>
            <person name="Furukawa K."/>
            <person name="Inui M."/>
            <person name="Yukawa H."/>
        </authorList>
    </citation>
    <scope>NUCLEOTIDE SEQUENCE [LARGE SCALE GENOMIC DNA]</scope>
    <source>
        <strain evidence="2 3">Y51</strain>
    </source>
</reference>
<dbReference type="AlphaFoldDB" id="Q24T32"/>
<dbReference type="InterPro" id="IPR011990">
    <property type="entry name" value="TPR-like_helical_dom_sf"/>
</dbReference>
<evidence type="ECO:0000313" key="2">
    <source>
        <dbReference type="EMBL" id="BAE84810.1"/>
    </source>
</evidence>
<dbReference type="Gene3D" id="3.90.550.10">
    <property type="entry name" value="Spore Coat Polysaccharide Biosynthesis Protein SpsA, Chain A"/>
    <property type="match status" value="1"/>
</dbReference>
<dbReference type="STRING" id="138119.DSY3021"/>
<dbReference type="InterPro" id="IPR001173">
    <property type="entry name" value="Glyco_trans_2-like"/>
</dbReference>
<dbReference type="Proteomes" id="UP000001946">
    <property type="component" value="Chromosome"/>
</dbReference>
<evidence type="ECO:0000259" key="1">
    <source>
        <dbReference type="Pfam" id="PF00535"/>
    </source>
</evidence>
<proteinExistence type="predicted"/>
<dbReference type="eggNOG" id="COG0463">
    <property type="taxonomic scope" value="Bacteria"/>
</dbReference>
<dbReference type="Pfam" id="PF00535">
    <property type="entry name" value="Glycos_transf_2"/>
    <property type="match status" value="1"/>
</dbReference>
<name>Q24T32_DESHY</name>
<protein>
    <recommendedName>
        <fullName evidence="1">Glycosyltransferase 2-like domain-containing protein</fullName>
    </recommendedName>
</protein>
<sequence>MYTLASILDFKRSQIPNRREDGKMKISACMIAKNEEKVIARCIESYRKAVDEIIVVDTGSTDQTVAIAQGLGAKVFHFDWIDDFAAAKNYALDKAKGDWIVFLDADEYFAHSTGGNLRSFLRKLDKTVGAVACRMLNMDEVSGKVIDEITHIRIFKNDKQIRYIRPVHEGLVYHREGAQLQARLADRRELMIHHTGYSANVSKEKAQRNLTMLLKLMENDTLANPEYYYYIADSYNTLGDYEKVVTYIRLFLATGVKLTNLNVRVHSILINAMLNLQYPAHEVMEEVESAIAIFPRHPLFYFYKAKFLHDDSCYEAAWVEAQRARQLHDTYEDIEINDLPTNFGNLYNMLGAISEFKSDSGAAMGYYLDALKLDKYEALAFSRLMKLIRTQPLEEIVAFLNTLYDLDNEADLDFLAMSLVNHAVPQVLAYYTSLREKKYPKEDYVVLQMLVANGRYDKAFATLLDCYIKDGDERLALVTATAAALSGNVVYMLQAIEQLPSAYANILKAYQGERVLFDEEDRAAFMKILRTFILWADDAAKQKLFELADQFPDGLAVIGYQFLQEGHYQESLAYYSAAVEQALAAASFAVHPLLYYQQGYCLHRLNNPVAAAEAFVKAYEAGYQANDIYEYLRWNADKLPSGSRLKEKVLKIIYRIQ</sequence>
<dbReference type="PANTHER" id="PTHR43630:SF2">
    <property type="entry name" value="GLYCOSYLTRANSFERASE"/>
    <property type="match status" value="1"/>
</dbReference>
<keyword evidence="3" id="KW-1185">Reference proteome</keyword>
<organism evidence="2 3">
    <name type="scientific">Desulfitobacterium hafniense (strain Y51)</name>
    <dbReference type="NCBI Taxonomy" id="138119"/>
    <lineage>
        <taxon>Bacteria</taxon>
        <taxon>Bacillati</taxon>
        <taxon>Bacillota</taxon>
        <taxon>Clostridia</taxon>
        <taxon>Eubacteriales</taxon>
        <taxon>Desulfitobacteriaceae</taxon>
        <taxon>Desulfitobacterium</taxon>
    </lineage>
</organism>
<dbReference type="CAZy" id="GT2">
    <property type="family name" value="Glycosyltransferase Family 2"/>
</dbReference>
<gene>
    <name evidence="2" type="ordered locus">DSY3021</name>
</gene>
<evidence type="ECO:0000313" key="3">
    <source>
        <dbReference type="Proteomes" id="UP000001946"/>
    </source>
</evidence>
<dbReference type="InterPro" id="IPR029044">
    <property type="entry name" value="Nucleotide-diphossugar_trans"/>
</dbReference>
<dbReference type="Gene3D" id="1.25.40.10">
    <property type="entry name" value="Tetratricopeptide repeat domain"/>
    <property type="match status" value="2"/>
</dbReference>
<accession>Q24T32</accession>
<dbReference type="CDD" id="cd02511">
    <property type="entry name" value="Beta4Glucosyltransferase"/>
    <property type="match status" value="1"/>
</dbReference>
<dbReference type="KEGG" id="dsy:DSY3021"/>